<dbReference type="EMBL" id="NVUU01000017">
    <property type="protein sequence ID" value="PCI95491.1"/>
    <property type="molecule type" value="Genomic_DNA"/>
</dbReference>
<reference evidence="2" key="1">
    <citation type="submission" date="2017-08" db="EMBL/GenBank/DDBJ databases">
        <title>A dynamic microbial community with high functional redundancy inhabits the cold, oxic subseafloor aquifer.</title>
        <authorList>
            <person name="Tully B.J."/>
            <person name="Wheat C.G."/>
            <person name="Glazer B.T."/>
            <person name="Huber J.A."/>
        </authorList>
    </citation>
    <scope>NUCLEOTIDE SEQUENCE [LARGE SCALE GENOMIC DNA]</scope>
</reference>
<evidence type="ECO:0000313" key="1">
    <source>
        <dbReference type="EMBL" id="PCI95491.1"/>
    </source>
</evidence>
<sequence>MFMKKFYRQFLSAASFLSVLLFCMLFFLSGKHPEKEINVQKITISDAKGKPCMVLDATSGTGVVSFISDDGEKTMEITGGKKPSIVMSEKQHQVVEISIIEQSKPMISLKDEMGVSRMQIQGGNSPAIFMKNPQNEIIGTMLTLGDGGAALGLADKEGDVAAFMRGGTTPSISFFQKSVEPSVALGISKGIPHLLVSSPTTKDNLVIHGGDPTSVIFVDEKGEIPVLLSKHGLFQGKKSEPQSNKPKEEKLFTWEELLEPLKDMKLN</sequence>
<comment type="caution">
    <text evidence="1">The sequence shown here is derived from an EMBL/GenBank/DDBJ whole genome shotgun (WGS) entry which is preliminary data.</text>
</comment>
<protein>
    <submittedName>
        <fullName evidence="1">Uncharacterized protein</fullName>
    </submittedName>
</protein>
<accession>A0A2A4YLC4</accession>
<organism evidence="1 2">
    <name type="scientific">Aerophobetes bacterium</name>
    <dbReference type="NCBI Taxonomy" id="2030807"/>
    <lineage>
        <taxon>Bacteria</taxon>
        <taxon>Candidatus Aerophobota</taxon>
    </lineage>
</organism>
<dbReference type="AlphaFoldDB" id="A0A2A4YLC4"/>
<proteinExistence type="predicted"/>
<dbReference type="Proteomes" id="UP000217838">
    <property type="component" value="Unassembled WGS sequence"/>
</dbReference>
<evidence type="ECO:0000313" key="2">
    <source>
        <dbReference type="Proteomes" id="UP000217838"/>
    </source>
</evidence>
<gene>
    <name evidence="1" type="ORF">COB11_02070</name>
</gene>
<name>A0A2A4YLC4_UNCAE</name>